<proteinExistence type="inferred from homology"/>
<dbReference type="GO" id="GO:0035735">
    <property type="term" value="P:intraciliary transport involved in cilium assembly"/>
    <property type="evidence" value="ECO:0007669"/>
    <property type="project" value="TreeGrafter"/>
</dbReference>
<sequence>MIARNQNLNKFVYLLAVALFVRSLMILSRNKPKEFSKADKNNGPKIPTLEDFLSKRDYTGAMTLIDFQNQMNEEVSIESLLWYGYAAFHAGKYEKALKVYSQLQQEPTLQSAISIYIAICYFFLGMTKECKLMIEKASESRLKIRLLLHIAQKEQDEENLVKYHQLLYDVLEDQLTLASVHFLRTHYQEAIDIYKKLLVENREYLALNYYVALCYYRLEYFDVSQDVLNGYLQVYPDSAMALNLKACNFYKLYNGKAAENELEPFLEKLKGETDIFTEELIRHNLVVFRSGQGALQVLPKLLDVIPEARINLAIYYLKNDDVSSAYDLLKDTDPSTPQEYILKGIVNAMLGHEQNSKEHLKIAQQYFQLVGTSANECDTIPGRQSMAACYFLTQQFEDVMIYLNSIKTYFANDDVFLYNFAQAKTALHEYQEAEEALLLIQNEKFKNEYTYISHLSKCCNTIIILLSDIMNKKPEKAWDLYCSMETSSESYQILQLVGHECFKRKFFLISGRAFKALEALDPSIEHFQGKIASAVAAFKQVYDGLADASNIKDILELLEDSSHPQADMSLQLIRRWCKENGISHH</sequence>
<keyword evidence="10" id="KW-1185">Reference proteome</keyword>
<keyword evidence="5" id="KW-0802">TPR repeat</keyword>
<keyword evidence="7" id="KW-0472">Membrane</keyword>
<evidence type="ECO:0000313" key="10">
    <source>
        <dbReference type="Proteomes" id="UP000030755"/>
    </source>
</evidence>
<evidence type="ECO:0000256" key="2">
    <source>
        <dbReference type="ARBA" id="ARBA00007834"/>
    </source>
</evidence>
<dbReference type="InterPro" id="IPR019734">
    <property type="entry name" value="TPR_rpt"/>
</dbReference>
<dbReference type="GO" id="GO:0035720">
    <property type="term" value="P:intraciliary anterograde transport"/>
    <property type="evidence" value="ECO:0007669"/>
    <property type="project" value="TreeGrafter"/>
</dbReference>
<comment type="similarity">
    <text evidence="2">Belongs to the IFT56 family.</text>
</comment>
<dbReference type="OrthoDB" id="95390at2759"/>
<dbReference type="SUPFAM" id="SSF48452">
    <property type="entry name" value="TPR-like"/>
    <property type="match status" value="3"/>
</dbReference>
<keyword evidence="7" id="KW-1133">Transmembrane helix</keyword>
<evidence type="ECO:0000256" key="3">
    <source>
        <dbReference type="ARBA" id="ARBA00019387"/>
    </source>
</evidence>
<organism evidence="8 10">
    <name type="scientific">Rozella allomycis (strain CSF55)</name>
    <dbReference type="NCBI Taxonomy" id="988480"/>
    <lineage>
        <taxon>Eukaryota</taxon>
        <taxon>Fungi</taxon>
        <taxon>Fungi incertae sedis</taxon>
        <taxon>Cryptomycota</taxon>
        <taxon>Cryptomycota incertae sedis</taxon>
        <taxon>Rozella</taxon>
    </lineage>
</organism>
<evidence type="ECO:0000256" key="7">
    <source>
        <dbReference type="SAM" id="Phobius"/>
    </source>
</evidence>
<dbReference type="InterPro" id="IPR030511">
    <property type="entry name" value="TTC26"/>
</dbReference>
<dbReference type="Proteomes" id="UP000030755">
    <property type="component" value="Unassembled WGS sequence"/>
</dbReference>
<comment type="subcellular location">
    <subcellularLocation>
        <location evidence="1">Cell projection</location>
        <location evidence="1">Cilium</location>
    </subcellularLocation>
</comment>
<dbReference type="EMBL" id="ML004995">
    <property type="protein sequence ID" value="RKP21044.1"/>
    <property type="molecule type" value="Genomic_DNA"/>
</dbReference>
<dbReference type="GO" id="GO:0036064">
    <property type="term" value="C:ciliary basal body"/>
    <property type="evidence" value="ECO:0007669"/>
    <property type="project" value="TreeGrafter"/>
</dbReference>
<keyword evidence="7" id="KW-0812">Transmembrane</keyword>
<protein>
    <recommendedName>
        <fullName evidence="3">Intraflagellar transport protein 56</fullName>
    </recommendedName>
</protein>
<dbReference type="HOGENOM" id="CLU_036306_2_0_1"/>
<dbReference type="GO" id="GO:0030992">
    <property type="term" value="C:intraciliary transport particle B"/>
    <property type="evidence" value="ECO:0007669"/>
    <property type="project" value="TreeGrafter"/>
</dbReference>
<dbReference type="PANTHER" id="PTHR14781">
    <property type="entry name" value="INTRAFLAGELLAR TRANSPORT PROTEIN 56"/>
    <property type="match status" value="1"/>
</dbReference>
<evidence type="ECO:0000313" key="8">
    <source>
        <dbReference type="EMBL" id="EPZ32299.1"/>
    </source>
</evidence>
<gene>
    <name evidence="8" type="ORF">O9G_002139</name>
    <name evidence="9" type="ORF">ROZALSC1DRAFT_27521</name>
</gene>
<dbReference type="AlphaFoldDB" id="A0A075AUT6"/>
<name>A0A075AUT6_ROZAC</name>
<dbReference type="PANTHER" id="PTHR14781:SF0">
    <property type="entry name" value="INTRAFLAGELLAR TRANSPORT PROTEIN 56"/>
    <property type="match status" value="1"/>
</dbReference>
<feature type="transmembrane region" description="Helical" evidence="7">
    <location>
        <begin position="12"/>
        <end position="28"/>
    </location>
</feature>
<evidence type="ECO:0000313" key="9">
    <source>
        <dbReference type="EMBL" id="RKP21044.1"/>
    </source>
</evidence>
<dbReference type="Proteomes" id="UP000281549">
    <property type="component" value="Unassembled WGS sequence"/>
</dbReference>
<dbReference type="GO" id="GO:0120170">
    <property type="term" value="F:intraciliary transport particle B binding"/>
    <property type="evidence" value="ECO:0007669"/>
    <property type="project" value="TreeGrafter"/>
</dbReference>
<reference evidence="11" key="2">
    <citation type="journal article" date="2018" name="Nat. Microbiol.">
        <title>Leveraging single-cell genomics to expand the fungal tree of life.</title>
        <authorList>
            <person name="Ahrendt S.R."/>
            <person name="Quandt C.A."/>
            <person name="Ciobanu D."/>
            <person name="Clum A."/>
            <person name="Salamov A."/>
            <person name="Andreopoulos B."/>
            <person name="Cheng J.F."/>
            <person name="Woyke T."/>
            <person name="Pelin A."/>
            <person name="Henrissat B."/>
            <person name="Reynolds N.K."/>
            <person name="Benny G.L."/>
            <person name="Smith M.E."/>
            <person name="James T.Y."/>
            <person name="Grigoriev I.V."/>
        </authorList>
    </citation>
    <scope>NUCLEOTIDE SEQUENCE [LARGE SCALE GENOMIC DNA]</scope>
    <source>
        <strain evidence="11">CSF55</strain>
    </source>
</reference>
<evidence type="ECO:0000256" key="5">
    <source>
        <dbReference type="ARBA" id="ARBA00022803"/>
    </source>
</evidence>
<dbReference type="Pfam" id="PF13174">
    <property type="entry name" value="TPR_6"/>
    <property type="match status" value="1"/>
</dbReference>
<accession>A0A075AUT6</accession>
<keyword evidence="6" id="KW-0966">Cell projection</keyword>
<dbReference type="OMA" id="FIIRRDY"/>
<reference evidence="9" key="3">
    <citation type="submission" date="2018-08" db="EMBL/GenBank/DDBJ databases">
        <title>Leveraging single-cell genomics to expand the Fungal Tree of Life.</title>
        <authorList>
            <consortium name="DOE Joint Genome Institute"/>
            <person name="Ahrendt S.R."/>
            <person name="Quandt C.A."/>
            <person name="Ciobanu D."/>
            <person name="Clum A."/>
            <person name="Salamov A."/>
            <person name="Andreopoulos B."/>
            <person name="Cheng J.-F."/>
            <person name="Woyke T."/>
            <person name="Pelin A."/>
            <person name="Henrissat B."/>
            <person name="Reynolds N."/>
            <person name="Benny G.L."/>
            <person name="Smith M.E."/>
            <person name="James T.Y."/>
            <person name="Grigoriev I.V."/>
        </authorList>
    </citation>
    <scope>NUCLEOTIDE SEQUENCE</scope>
    <source>
        <strain evidence="9">CSF55</strain>
    </source>
</reference>
<keyword evidence="4" id="KW-0677">Repeat</keyword>
<evidence type="ECO:0000256" key="6">
    <source>
        <dbReference type="ARBA" id="ARBA00023273"/>
    </source>
</evidence>
<dbReference type="EMBL" id="KE561161">
    <property type="protein sequence ID" value="EPZ32299.1"/>
    <property type="molecule type" value="Genomic_DNA"/>
</dbReference>
<evidence type="ECO:0000256" key="1">
    <source>
        <dbReference type="ARBA" id="ARBA00004138"/>
    </source>
</evidence>
<dbReference type="GO" id="GO:0097546">
    <property type="term" value="C:ciliary base"/>
    <property type="evidence" value="ECO:0007669"/>
    <property type="project" value="TreeGrafter"/>
</dbReference>
<dbReference type="Gene3D" id="1.25.40.10">
    <property type="entry name" value="Tetratricopeptide repeat domain"/>
    <property type="match status" value="3"/>
</dbReference>
<dbReference type="InterPro" id="IPR011990">
    <property type="entry name" value="TPR-like_helical_dom_sf"/>
</dbReference>
<evidence type="ECO:0000256" key="4">
    <source>
        <dbReference type="ARBA" id="ARBA00022737"/>
    </source>
</evidence>
<dbReference type="STRING" id="988480.A0A075AUT6"/>
<evidence type="ECO:0000313" key="11">
    <source>
        <dbReference type="Proteomes" id="UP000281549"/>
    </source>
</evidence>
<dbReference type="FunFam" id="1.25.40.10:FF:000233">
    <property type="entry name" value="Tetratricopeptide repeat domain 26"/>
    <property type="match status" value="1"/>
</dbReference>
<reference evidence="8 10" key="1">
    <citation type="journal article" date="2013" name="Curr. Biol.">
        <title>Shared signatures of parasitism and phylogenomics unite Cryptomycota and microsporidia.</title>
        <authorList>
            <person name="James T.Y."/>
            <person name="Pelin A."/>
            <person name="Bonen L."/>
            <person name="Ahrendt S."/>
            <person name="Sain D."/>
            <person name="Corradi N."/>
            <person name="Stajich J.E."/>
        </authorList>
    </citation>
    <scope>NUCLEOTIDE SEQUENCE [LARGE SCALE GENOMIC DNA]</scope>
    <source>
        <strain evidence="8">CSF55</strain>
        <strain evidence="8">CSF55</strain>
    </source>
</reference>